<evidence type="ECO:0000313" key="1">
    <source>
        <dbReference type="EMBL" id="KAF9684426.1"/>
    </source>
</evidence>
<gene>
    <name evidence="1" type="ORF">SADUNF_Sadunf04G0117100</name>
</gene>
<protein>
    <submittedName>
        <fullName evidence="1">Uncharacterized protein</fullName>
    </submittedName>
</protein>
<evidence type="ECO:0000313" key="2">
    <source>
        <dbReference type="Proteomes" id="UP000657918"/>
    </source>
</evidence>
<keyword evidence="2" id="KW-1185">Reference proteome</keyword>
<dbReference type="Proteomes" id="UP000657918">
    <property type="component" value="Chromosome 4"/>
</dbReference>
<name>A0A835N2X3_9ROSI</name>
<organism evidence="1 2">
    <name type="scientific">Salix dunnii</name>
    <dbReference type="NCBI Taxonomy" id="1413687"/>
    <lineage>
        <taxon>Eukaryota</taxon>
        <taxon>Viridiplantae</taxon>
        <taxon>Streptophyta</taxon>
        <taxon>Embryophyta</taxon>
        <taxon>Tracheophyta</taxon>
        <taxon>Spermatophyta</taxon>
        <taxon>Magnoliopsida</taxon>
        <taxon>eudicotyledons</taxon>
        <taxon>Gunneridae</taxon>
        <taxon>Pentapetalae</taxon>
        <taxon>rosids</taxon>
        <taxon>fabids</taxon>
        <taxon>Malpighiales</taxon>
        <taxon>Salicaceae</taxon>
        <taxon>Saliceae</taxon>
        <taxon>Salix</taxon>
    </lineage>
</organism>
<comment type="caution">
    <text evidence="1">The sequence shown here is derived from an EMBL/GenBank/DDBJ whole genome shotgun (WGS) entry which is preliminary data.</text>
</comment>
<sequence length="103" mass="11875">MQVFGIITLIVFLGINNQKDPLNRVEVLEELHIGKDKWESLKVLKNGGLPKTSLLHRLYLFKPSEPKSLLTKLDKKCIDRLSPQRSLKSLVQDYTLKDWEGNC</sequence>
<proteinExistence type="predicted"/>
<dbReference type="EMBL" id="JADGMS010000004">
    <property type="protein sequence ID" value="KAF9684426.1"/>
    <property type="molecule type" value="Genomic_DNA"/>
</dbReference>
<reference evidence="1 2" key="1">
    <citation type="submission" date="2020-10" db="EMBL/GenBank/DDBJ databases">
        <title>Plant Genome Project.</title>
        <authorList>
            <person name="Zhang R.-G."/>
        </authorList>
    </citation>
    <scope>NUCLEOTIDE SEQUENCE [LARGE SCALE GENOMIC DNA]</scope>
    <source>
        <strain evidence="1">FAFU-HL-1</strain>
        <tissue evidence="1">Leaf</tissue>
    </source>
</reference>
<accession>A0A835N2X3</accession>
<dbReference type="AlphaFoldDB" id="A0A835N2X3"/>